<evidence type="ECO:0000256" key="6">
    <source>
        <dbReference type="ARBA" id="ARBA00022989"/>
    </source>
</evidence>
<keyword evidence="2" id="KW-0673">Quorum sensing</keyword>
<evidence type="ECO:0000313" key="9">
    <source>
        <dbReference type="EMBL" id="QAS52230.1"/>
    </source>
</evidence>
<dbReference type="RefSeq" id="WP_128524522.1">
    <property type="nucleotide sequence ID" value="NZ_CP026118.1"/>
</dbReference>
<dbReference type="GO" id="GO:0008233">
    <property type="term" value="F:peptidase activity"/>
    <property type="evidence" value="ECO:0007669"/>
    <property type="project" value="UniProtKB-KW"/>
</dbReference>
<dbReference type="KEGG" id="hli:HLI_08300"/>
<reference evidence="9 10" key="1">
    <citation type="submission" date="2018-01" db="EMBL/GenBank/DDBJ databases">
        <title>The whole genome sequencing and assembly of Halobacillus litoralis ERB031 strain.</title>
        <authorList>
            <person name="Lee S.-J."/>
            <person name="Park M.-K."/>
            <person name="Kim J.-Y."/>
            <person name="Lee Y.-J."/>
            <person name="Yi H."/>
            <person name="Bahn Y.-S."/>
            <person name="Kim J.F."/>
            <person name="Lee D.-W."/>
        </authorList>
    </citation>
    <scope>NUCLEOTIDE SEQUENCE [LARGE SCALE GENOMIC DNA]</scope>
    <source>
        <strain evidence="9 10">ERB 031</strain>
    </source>
</reference>
<evidence type="ECO:0000256" key="8">
    <source>
        <dbReference type="SAM" id="Phobius"/>
    </source>
</evidence>
<keyword evidence="6 8" id="KW-1133">Transmembrane helix</keyword>
<evidence type="ECO:0000256" key="5">
    <source>
        <dbReference type="ARBA" id="ARBA00022801"/>
    </source>
</evidence>
<protein>
    <recommendedName>
        <fullName evidence="11">AgrB-like protein</fullName>
    </recommendedName>
</protein>
<evidence type="ECO:0000313" key="10">
    <source>
        <dbReference type="Proteomes" id="UP000287756"/>
    </source>
</evidence>
<dbReference type="SMART" id="SM00793">
    <property type="entry name" value="AgrB"/>
    <property type="match status" value="1"/>
</dbReference>
<dbReference type="GO" id="GO:0009372">
    <property type="term" value="P:quorum sensing"/>
    <property type="evidence" value="ECO:0007669"/>
    <property type="project" value="UniProtKB-KW"/>
</dbReference>
<dbReference type="Proteomes" id="UP000287756">
    <property type="component" value="Chromosome"/>
</dbReference>
<feature type="transmembrane region" description="Helical" evidence="8">
    <location>
        <begin position="150"/>
        <end position="169"/>
    </location>
</feature>
<keyword evidence="3" id="KW-0645">Protease</keyword>
<dbReference type="GO" id="GO:0016020">
    <property type="term" value="C:membrane"/>
    <property type="evidence" value="ECO:0007669"/>
    <property type="project" value="InterPro"/>
</dbReference>
<evidence type="ECO:0008006" key="11">
    <source>
        <dbReference type="Google" id="ProtNLM"/>
    </source>
</evidence>
<keyword evidence="4 8" id="KW-0812">Transmembrane</keyword>
<feature type="transmembrane region" description="Helical" evidence="8">
    <location>
        <begin position="86"/>
        <end position="103"/>
    </location>
</feature>
<dbReference type="InterPro" id="IPR006741">
    <property type="entry name" value="AgrB"/>
</dbReference>
<evidence type="ECO:0000256" key="3">
    <source>
        <dbReference type="ARBA" id="ARBA00022670"/>
    </source>
</evidence>
<keyword evidence="1" id="KW-1003">Cell membrane</keyword>
<dbReference type="GO" id="GO:0006508">
    <property type="term" value="P:proteolysis"/>
    <property type="evidence" value="ECO:0007669"/>
    <property type="project" value="UniProtKB-KW"/>
</dbReference>
<feature type="transmembrane region" description="Helical" evidence="8">
    <location>
        <begin position="52"/>
        <end position="74"/>
    </location>
</feature>
<evidence type="ECO:0000256" key="1">
    <source>
        <dbReference type="ARBA" id="ARBA00022475"/>
    </source>
</evidence>
<name>A0A410MC13_9BACI</name>
<dbReference type="OrthoDB" id="2360675at2"/>
<keyword evidence="5" id="KW-0378">Hydrolase</keyword>
<dbReference type="EMBL" id="CP026118">
    <property type="protein sequence ID" value="QAS52230.1"/>
    <property type="molecule type" value="Genomic_DNA"/>
</dbReference>
<feature type="transmembrane region" description="Helical" evidence="8">
    <location>
        <begin position="109"/>
        <end position="129"/>
    </location>
</feature>
<dbReference type="AlphaFoldDB" id="A0A410MC13"/>
<proteinExistence type="predicted"/>
<evidence type="ECO:0000256" key="2">
    <source>
        <dbReference type="ARBA" id="ARBA00022654"/>
    </source>
</evidence>
<evidence type="ECO:0000256" key="4">
    <source>
        <dbReference type="ARBA" id="ARBA00022692"/>
    </source>
</evidence>
<feature type="transmembrane region" description="Helical" evidence="8">
    <location>
        <begin position="175"/>
        <end position="194"/>
    </location>
</feature>
<accession>A0A410MC13</accession>
<keyword evidence="7 8" id="KW-0472">Membrane</keyword>
<gene>
    <name evidence="9" type="ORF">HLI_08300</name>
</gene>
<dbReference type="Pfam" id="PF04647">
    <property type="entry name" value="AgrB"/>
    <property type="match status" value="1"/>
</dbReference>
<sequence length="200" mass="22715">MKGIQIQGMEMTEVVADRCASWLHKKSKGDRRRYLKMKLGFETLFINLSKMVVVYAVALWFQIFLATLLFHLSYYTIRRTSYGRHAGNSLMCSLISIVIFVGIPYVAPFIVLPTSMIILLFLINGWLIYKFAPSFTTKNRIPSRKKQLKLRNQSLGTCIIIMAVTLMISDSTAQTLLTSGATLASLLTIPNNIVKWRKVT</sequence>
<evidence type="ECO:0000256" key="7">
    <source>
        <dbReference type="ARBA" id="ARBA00023136"/>
    </source>
</evidence>
<organism evidence="9 10">
    <name type="scientific">Halobacillus litoralis</name>
    <dbReference type="NCBI Taxonomy" id="45668"/>
    <lineage>
        <taxon>Bacteria</taxon>
        <taxon>Bacillati</taxon>
        <taxon>Bacillota</taxon>
        <taxon>Bacilli</taxon>
        <taxon>Bacillales</taxon>
        <taxon>Bacillaceae</taxon>
        <taxon>Halobacillus</taxon>
    </lineage>
</organism>